<dbReference type="PANTHER" id="PTHR30055">
    <property type="entry name" value="HTH-TYPE TRANSCRIPTIONAL REGULATOR RUTR"/>
    <property type="match status" value="1"/>
</dbReference>
<evidence type="ECO:0000313" key="6">
    <source>
        <dbReference type="EMBL" id="MFC5665088.1"/>
    </source>
</evidence>
<name>A0ABW0X5R1_9ACTN</name>
<dbReference type="InterPro" id="IPR050109">
    <property type="entry name" value="HTH-type_TetR-like_transc_reg"/>
</dbReference>
<dbReference type="SUPFAM" id="SSF48498">
    <property type="entry name" value="Tetracyclin repressor-like, C-terminal domain"/>
    <property type="match status" value="1"/>
</dbReference>
<dbReference type="InterPro" id="IPR047923">
    <property type="entry name" value="ArpA-like"/>
</dbReference>
<evidence type="ECO:0000256" key="2">
    <source>
        <dbReference type="ARBA" id="ARBA00023125"/>
    </source>
</evidence>
<evidence type="ECO:0000256" key="4">
    <source>
        <dbReference type="PROSITE-ProRule" id="PRU00335"/>
    </source>
</evidence>
<dbReference type="NCBIfam" id="NF041196">
    <property type="entry name" value="ScbR_bind_reg"/>
    <property type="match status" value="1"/>
</dbReference>
<organism evidence="6 7">
    <name type="scientific">Kitasatospora misakiensis</name>
    <dbReference type="NCBI Taxonomy" id="67330"/>
    <lineage>
        <taxon>Bacteria</taxon>
        <taxon>Bacillati</taxon>
        <taxon>Actinomycetota</taxon>
        <taxon>Actinomycetes</taxon>
        <taxon>Kitasatosporales</taxon>
        <taxon>Streptomycetaceae</taxon>
        <taxon>Kitasatospora</taxon>
    </lineage>
</organism>
<feature type="DNA-binding region" description="H-T-H motif" evidence="4">
    <location>
        <begin position="33"/>
        <end position="52"/>
    </location>
</feature>
<proteinExistence type="predicted"/>
<sequence length="233" mass="25506">MARAKQERAVRTRETILRAAAQIFDEYGFSGSSVSKIINQAGTTQGAMYFHFKSKEDLARAVMNEQASDLDLPERPAGLRQLIDLNLYLADELQGNVLLRAGVTLAVEQGQLGLRDFSPYEMWAEQFRAELEAARRAGELLDDVAIEELSQVLVAAYTGSQIMSHLRTGRADLPERIAQLWWFLLPGMATAPVVAELRAFLAEQGTEHGGMQAAGQGTKQAAGHGVMQGMRSA</sequence>
<dbReference type="InterPro" id="IPR036271">
    <property type="entry name" value="Tet_transcr_reg_TetR-rel_C_sf"/>
</dbReference>
<dbReference type="PANTHER" id="PTHR30055:SF234">
    <property type="entry name" value="HTH-TYPE TRANSCRIPTIONAL REGULATOR BETI"/>
    <property type="match status" value="1"/>
</dbReference>
<evidence type="ECO:0000313" key="7">
    <source>
        <dbReference type="Proteomes" id="UP001595975"/>
    </source>
</evidence>
<dbReference type="InterPro" id="IPR054126">
    <property type="entry name" value="CprB_TetR_C"/>
</dbReference>
<dbReference type="PROSITE" id="PS50977">
    <property type="entry name" value="HTH_TETR_2"/>
    <property type="match status" value="1"/>
</dbReference>
<dbReference type="EMBL" id="JBHSOF010000023">
    <property type="protein sequence ID" value="MFC5665088.1"/>
    <property type="molecule type" value="Genomic_DNA"/>
</dbReference>
<feature type="domain" description="HTH tetR-type" evidence="5">
    <location>
        <begin position="10"/>
        <end position="70"/>
    </location>
</feature>
<dbReference type="Pfam" id="PF21935">
    <property type="entry name" value="TetR_C_45"/>
    <property type="match status" value="1"/>
</dbReference>
<evidence type="ECO:0000256" key="1">
    <source>
        <dbReference type="ARBA" id="ARBA00023015"/>
    </source>
</evidence>
<evidence type="ECO:0000259" key="5">
    <source>
        <dbReference type="PROSITE" id="PS50977"/>
    </source>
</evidence>
<comment type="caution">
    <text evidence="6">The sequence shown here is derived from an EMBL/GenBank/DDBJ whole genome shotgun (WGS) entry which is preliminary data.</text>
</comment>
<keyword evidence="1" id="KW-0805">Transcription regulation</keyword>
<dbReference type="PRINTS" id="PR00455">
    <property type="entry name" value="HTHTETR"/>
</dbReference>
<reference evidence="7" key="1">
    <citation type="journal article" date="2019" name="Int. J. Syst. Evol. Microbiol.">
        <title>The Global Catalogue of Microorganisms (GCM) 10K type strain sequencing project: providing services to taxonomists for standard genome sequencing and annotation.</title>
        <authorList>
            <consortium name="The Broad Institute Genomics Platform"/>
            <consortium name="The Broad Institute Genome Sequencing Center for Infectious Disease"/>
            <person name="Wu L."/>
            <person name="Ma J."/>
        </authorList>
    </citation>
    <scope>NUCLEOTIDE SEQUENCE [LARGE SCALE GENOMIC DNA]</scope>
    <source>
        <strain evidence="7">CGMCC 4.1437</strain>
    </source>
</reference>
<evidence type="ECO:0000256" key="3">
    <source>
        <dbReference type="ARBA" id="ARBA00023163"/>
    </source>
</evidence>
<dbReference type="Gene3D" id="1.10.357.10">
    <property type="entry name" value="Tetracycline Repressor, domain 2"/>
    <property type="match status" value="1"/>
</dbReference>
<accession>A0ABW0X5R1</accession>
<dbReference type="RefSeq" id="WP_380226776.1">
    <property type="nucleotide sequence ID" value="NZ_JBHSOF010000023.1"/>
</dbReference>
<dbReference type="SUPFAM" id="SSF46689">
    <property type="entry name" value="Homeodomain-like"/>
    <property type="match status" value="1"/>
</dbReference>
<gene>
    <name evidence="6" type="ORF">ACFP3U_19145</name>
</gene>
<dbReference type="Proteomes" id="UP001595975">
    <property type="component" value="Unassembled WGS sequence"/>
</dbReference>
<dbReference type="InterPro" id="IPR001647">
    <property type="entry name" value="HTH_TetR"/>
</dbReference>
<dbReference type="InterPro" id="IPR009057">
    <property type="entry name" value="Homeodomain-like_sf"/>
</dbReference>
<protein>
    <submittedName>
        <fullName evidence="6">ScbR family autoregulator-binding transcription factor</fullName>
    </submittedName>
</protein>
<keyword evidence="2 4" id="KW-0238">DNA-binding</keyword>
<keyword evidence="3" id="KW-0804">Transcription</keyword>
<dbReference type="Pfam" id="PF00440">
    <property type="entry name" value="TetR_N"/>
    <property type="match status" value="1"/>
</dbReference>
<keyword evidence="7" id="KW-1185">Reference proteome</keyword>